<accession>A0ABQ7R2G3</accession>
<name>A0ABQ7R2G3_PLUXY</name>
<evidence type="ECO:0000313" key="1">
    <source>
        <dbReference type="EMBL" id="KAG7311463.1"/>
    </source>
</evidence>
<protein>
    <submittedName>
        <fullName evidence="1">Uncharacterized protein</fullName>
    </submittedName>
</protein>
<evidence type="ECO:0000313" key="2">
    <source>
        <dbReference type="Proteomes" id="UP000823941"/>
    </source>
</evidence>
<dbReference type="EMBL" id="JAHIBW010000004">
    <property type="protein sequence ID" value="KAG7311463.1"/>
    <property type="molecule type" value="Genomic_DNA"/>
</dbReference>
<comment type="caution">
    <text evidence="1">The sequence shown here is derived from an EMBL/GenBank/DDBJ whole genome shotgun (WGS) entry which is preliminary data.</text>
</comment>
<keyword evidence="2" id="KW-1185">Reference proteome</keyword>
<proteinExistence type="predicted"/>
<gene>
    <name evidence="1" type="ORF">JYU34_002505</name>
</gene>
<dbReference type="Proteomes" id="UP000823941">
    <property type="component" value="Chromosome 4"/>
</dbReference>
<sequence length="114" mass="12703">MIKIFIPDIAELVTRHRSPAAHASGLNLAETCREGARCRMRDGDVTTVTSRTYRNGDVTRHVGTVTWRGGGRQRRGRWILMIIISSSSTTSTGEYNYRAGLHRSHGSTAHVYFA</sequence>
<reference evidence="1 2" key="1">
    <citation type="submission" date="2021-06" db="EMBL/GenBank/DDBJ databases">
        <title>A haploid diamondback moth (Plutella xylostella L.) genome assembly resolves 31 chromosomes and identifies a diamide resistance mutation.</title>
        <authorList>
            <person name="Ward C.M."/>
            <person name="Perry K.D."/>
            <person name="Baker G."/>
            <person name="Powis K."/>
            <person name="Heckel D.G."/>
            <person name="Baxter S.W."/>
        </authorList>
    </citation>
    <scope>NUCLEOTIDE SEQUENCE [LARGE SCALE GENOMIC DNA]</scope>
    <source>
        <strain evidence="1 2">LV</strain>
        <tissue evidence="1">Single pupa</tissue>
    </source>
</reference>
<organism evidence="1 2">
    <name type="scientific">Plutella xylostella</name>
    <name type="common">Diamondback moth</name>
    <name type="synonym">Plutella maculipennis</name>
    <dbReference type="NCBI Taxonomy" id="51655"/>
    <lineage>
        <taxon>Eukaryota</taxon>
        <taxon>Metazoa</taxon>
        <taxon>Ecdysozoa</taxon>
        <taxon>Arthropoda</taxon>
        <taxon>Hexapoda</taxon>
        <taxon>Insecta</taxon>
        <taxon>Pterygota</taxon>
        <taxon>Neoptera</taxon>
        <taxon>Endopterygota</taxon>
        <taxon>Lepidoptera</taxon>
        <taxon>Glossata</taxon>
        <taxon>Ditrysia</taxon>
        <taxon>Yponomeutoidea</taxon>
        <taxon>Plutellidae</taxon>
        <taxon>Plutella</taxon>
    </lineage>
</organism>